<keyword evidence="7" id="KW-0067">ATP-binding</keyword>
<feature type="domain" description="Histidine kinase" evidence="11">
    <location>
        <begin position="274"/>
        <end position="496"/>
    </location>
</feature>
<dbReference type="Gene3D" id="3.40.50.2300">
    <property type="match status" value="1"/>
</dbReference>
<dbReference type="InterPro" id="IPR011006">
    <property type="entry name" value="CheY-like_superfamily"/>
</dbReference>
<dbReference type="PROSITE" id="PS50110">
    <property type="entry name" value="RESPONSE_REGULATORY"/>
    <property type="match status" value="1"/>
</dbReference>
<dbReference type="GO" id="GO:0005524">
    <property type="term" value="F:ATP binding"/>
    <property type="evidence" value="ECO:0007669"/>
    <property type="project" value="UniProtKB-KW"/>
</dbReference>
<dbReference type="Gene3D" id="1.10.287.130">
    <property type="match status" value="1"/>
</dbReference>
<accession>A0A840L9B1</accession>
<dbReference type="InterPro" id="IPR003594">
    <property type="entry name" value="HATPase_dom"/>
</dbReference>
<evidence type="ECO:0000256" key="8">
    <source>
        <dbReference type="ARBA" id="ARBA00023012"/>
    </source>
</evidence>
<dbReference type="SMART" id="SM00387">
    <property type="entry name" value="HATPase_c"/>
    <property type="match status" value="1"/>
</dbReference>
<feature type="domain" description="PAC" evidence="14">
    <location>
        <begin position="73"/>
        <end position="125"/>
    </location>
</feature>
<comment type="catalytic activity">
    <reaction evidence="1">
        <text>ATP + protein L-histidine = ADP + protein N-phospho-L-histidine.</text>
        <dbReference type="EC" id="2.7.13.3"/>
    </reaction>
</comment>
<dbReference type="RefSeq" id="WP_184297286.1">
    <property type="nucleotide sequence ID" value="NZ_JACHLP010000002.1"/>
</dbReference>
<feature type="domain" description="PAS" evidence="13">
    <location>
        <begin position="126"/>
        <end position="198"/>
    </location>
</feature>
<dbReference type="PROSITE" id="PS50109">
    <property type="entry name" value="HIS_KIN"/>
    <property type="match status" value="1"/>
</dbReference>
<evidence type="ECO:0000256" key="10">
    <source>
        <dbReference type="SAM" id="MobiDB-lite"/>
    </source>
</evidence>
<protein>
    <recommendedName>
        <fullName evidence="2">histidine kinase</fullName>
        <ecNumber evidence="2">2.7.13.3</ecNumber>
    </recommendedName>
</protein>
<dbReference type="SUPFAM" id="SSF55785">
    <property type="entry name" value="PYP-like sensor domain (PAS domain)"/>
    <property type="match status" value="2"/>
</dbReference>
<evidence type="ECO:0000256" key="9">
    <source>
        <dbReference type="PROSITE-ProRule" id="PRU00169"/>
    </source>
</evidence>
<dbReference type="Gene3D" id="3.30.450.20">
    <property type="entry name" value="PAS domain"/>
    <property type="match status" value="2"/>
</dbReference>
<keyword evidence="8" id="KW-0902">Two-component regulatory system</keyword>
<dbReference type="InterPro" id="IPR004358">
    <property type="entry name" value="Sig_transdc_His_kin-like_C"/>
</dbReference>
<feature type="region of interest" description="Disordered" evidence="10">
    <location>
        <begin position="506"/>
        <end position="525"/>
    </location>
</feature>
<dbReference type="Pfam" id="PF08447">
    <property type="entry name" value="PAS_3"/>
    <property type="match status" value="1"/>
</dbReference>
<dbReference type="SMART" id="SM00388">
    <property type="entry name" value="HisKA"/>
    <property type="match status" value="1"/>
</dbReference>
<keyword evidence="6" id="KW-0418">Kinase</keyword>
<evidence type="ECO:0000259" key="12">
    <source>
        <dbReference type="PROSITE" id="PS50110"/>
    </source>
</evidence>
<dbReference type="Proteomes" id="UP000562027">
    <property type="component" value="Unassembled WGS sequence"/>
</dbReference>
<dbReference type="SUPFAM" id="SSF52172">
    <property type="entry name" value="CheY-like"/>
    <property type="match status" value="1"/>
</dbReference>
<dbReference type="EC" id="2.7.13.3" evidence="2"/>
<dbReference type="Pfam" id="PF02518">
    <property type="entry name" value="HATPase_c"/>
    <property type="match status" value="1"/>
</dbReference>
<feature type="modified residue" description="4-aspartylphosphate" evidence="9">
    <location>
        <position position="579"/>
    </location>
</feature>
<evidence type="ECO:0000256" key="5">
    <source>
        <dbReference type="ARBA" id="ARBA00022741"/>
    </source>
</evidence>
<dbReference type="SUPFAM" id="SSF47384">
    <property type="entry name" value="Homodimeric domain of signal transducing histidine kinase"/>
    <property type="match status" value="1"/>
</dbReference>
<gene>
    <name evidence="15" type="ORF">HNP55_001234</name>
</gene>
<dbReference type="SMART" id="SM00091">
    <property type="entry name" value="PAS"/>
    <property type="match status" value="2"/>
</dbReference>
<name>A0A840L9B1_9BURK</name>
<evidence type="ECO:0000256" key="1">
    <source>
        <dbReference type="ARBA" id="ARBA00000085"/>
    </source>
</evidence>
<dbReference type="PANTHER" id="PTHR43065:SF46">
    <property type="entry name" value="C4-DICARBOXYLATE TRANSPORT SENSOR PROTEIN DCTB"/>
    <property type="match status" value="1"/>
</dbReference>
<sequence>MLQIAARFSELGAWLQESGPAGLFHASPKVHEILGAEPGELKVLRDCWTFLHADDRAQAEQAQALCESQARAYSLELRLARADATERWVRLQVSPLLDAAGQPRGSEGAFRDISAVKITEAVLQESEMRFRSLIEGVDKVSVQGYDSQRRVIFWNKASENLYGYSTAEAIGRQLEDLIIPPAMRELVIQGTRQWLESGVVSVPSEELVLRHKNGSDVPVFSSHAMQRSRSGEAFLYCVDVDLSERVQAEATRAKLESQLREAQKLEAMGTMAGGIAHDFNNVLGAILANISLASELLGEEHPAMRHMRLISRGGERARSMVRKMLAFSRRQPHSLELLELGGQVAEGLALLRASLPKGVGLQLDVLDGDLRVQADASELQQVLLNLCSNAWQALPAKGGHIHVGLRRAQLPADRPELEMPAGAYAELFVRDDGCGIDALTQARIFEPFFTTKPIDQGTGLGLAVVHGIVRSHHGAIAIDSVVGKGSCFYVYLPIAEGQALAALPPEPAAAQAKSPEAPRAKPAPQGQRLIYVDDDEVMRLTVEGLLLRAGYRVGLCSGAEEALALLVATGQDVAALISDYHMPDRDGLSLANAVLQQYPGLPVLLSSGYISEQLHEQALSLGVSCLIKKENLLEELLPSIHALLGETPG</sequence>
<dbReference type="PROSITE" id="PS50113">
    <property type="entry name" value="PAC"/>
    <property type="match status" value="1"/>
</dbReference>
<dbReference type="EMBL" id="JACHLP010000002">
    <property type="protein sequence ID" value="MBB4842719.1"/>
    <property type="molecule type" value="Genomic_DNA"/>
</dbReference>
<dbReference type="InterPro" id="IPR000014">
    <property type="entry name" value="PAS"/>
</dbReference>
<dbReference type="InterPro" id="IPR013655">
    <property type="entry name" value="PAS_fold_3"/>
</dbReference>
<reference evidence="15 16" key="1">
    <citation type="submission" date="2020-08" db="EMBL/GenBank/DDBJ databases">
        <title>Functional genomics of gut bacteria from endangered species of beetles.</title>
        <authorList>
            <person name="Carlos-Shanley C."/>
        </authorList>
    </citation>
    <scope>NUCLEOTIDE SEQUENCE [LARGE SCALE GENOMIC DNA]</scope>
    <source>
        <strain evidence="15 16">S00239</strain>
    </source>
</reference>
<dbReference type="Pfam" id="PF13426">
    <property type="entry name" value="PAS_9"/>
    <property type="match status" value="1"/>
</dbReference>
<evidence type="ECO:0000259" key="11">
    <source>
        <dbReference type="PROSITE" id="PS50109"/>
    </source>
</evidence>
<evidence type="ECO:0000256" key="4">
    <source>
        <dbReference type="ARBA" id="ARBA00022679"/>
    </source>
</evidence>
<feature type="domain" description="Response regulatory" evidence="12">
    <location>
        <begin position="528"/>
        <end position="644"/>
    </location>
</feature>
<organism evidence="15 16">
    <name type="scientific">Roseateles oligotrophus</name>
    <dbReference type="NCBI Taxonomy" id="1769250"/>
    <lineage>
        <taxon>Bacteria</taxon>
        <taxon>Pseudomonadati</taxon>
        <taxon>Pseudomonadota</taxon>
        <taxon>Betaproteobacteria</taxon>
        <taxon>Burkholderiales</taxon>
        <taxon>Sphaerotilaceae</taxon>
        <taxon>Roseateles</taxon>
    </lineage>
</organism>
<dbReference type="Pfam" id="PF00072">
    <property type="entry name" value="Response_reg"/>
    <property type="match status" value="1"/>
</dbReference>
<dbReference type="Gene3D" id="3.30.565.10">
    <property type="entry name" value="Histidine kinase-like ATPase, C-terminal domain"/>
    <property type="match status" value="1"/>
</dbReference>
<dbReference type="GO" id="GO:0000155">
    <property type="term" value="F:phosphorelay sensor kinase activity"/>
    <property type="evidence" value="ECO:0007669"/>
    <property type="project" value="InterPro"/>
</dbReference>
<dbReference type="SMART" id="SM00086">
    <property type="entry name" value="PAC"/>
    <property type="match status" value="2"/>
</dbReference>
<dbReference type="CDD" id="cd00082">
    <property type="entry name" value="HisKA"/>
    <property type="match status" value="1"/>
</dbReference>
<dbReference type="PROSITE" id="PS50112">
    <property type="entry name" value="PAS"/>
    <property type="match status" value="1"/>
</dbReference>
<keyword evidence="4" id="KW-0808">Transferase</keyword>
<keyword evidence="16" id="KW-1185">Reference proteome</keyword>
<evidence type="ECO:0000256" key="7">
    <source>
        <dbReference type="ARBA" id="ARBA00022840"/>
    </source>
</evidence>
<keyword evidence="3 9" id="KW-0597">Phosphoprotein</keyword>
<evidence type="ECO:0000256" key="6">
    <source>
        <dbReference type="ARBA" id="ARBA00022777"/>
    </source>
</evidence>
<proteinExistence type="predicted"/>
<evidence type="ECO:0000256" key="2">
    <source>
        <dbReference type="ARBA" id="ARBA00012438"/>
    </source>
</evidence>
<dbReference type="CDD" id="cd00130">
    <property type="entry name" value="PAS"/>
    <property type="match status" value="2"/>
</dbReference>
<dbReference type="InterPro" id="IPR000700">
    <property type="entry name" value="PAS-assoc_C"/>
</dbReference>
<dbReference type="InterPro" id="IPR035965">
    <property type="entry name" value="PAS-like_dom_sf"/>
</dbReference>
<dbReference type="InterPro" id="IPR036097">
    <property type="entry name" value="HisK_dim/P_sf"/>
</dbReference>
<evidence type="ECO:0000259" key="14">
    <source>
        <dbReference type="PROSITE" id="PS50113"/>
    </source>
</evidence>
<dbReference type="InterPro" id="IPR036890">
    <property type="entry name" value="HATPase_C_sf"/>
</dbReference>
<dbReference type="InterPro" id="IPR003661">
    <property type="entry name" value="HisK_dim/P_dom"/>
</dbReference>
<dbReference type="NCBIfam" id="TIGR00229">
    <property type="entry name" value="sensory_box"/>
    <property type="match status" value="2"/>
</dbReference>
<evidence type="ECO:0000313" key="16">
    <source>
        <dbReference type="Proteomes" id="UP000562027"/>
    </source>
</evidence>
<evidence type="ECO:0000259" key="13">
    <source>
        <dbReference type="PROSITE" id="PS50112"/>
    </source>
</evidence>
<dbReference type="SUPFAM" id="SSF55874">
    <property type="entry name" value="ATPase domain of HSP90 chaperone/DNA topoisomerase II/histidine kinase"/>
    <property type="match status" value="1"/>
</dbReference>
<dbReference type="InterPro" id="IPR001610">
    <property type="entry name" value="PAC"/>
</dbReference>
<comment type="caution">
    <text evidence="15">The sequence shown here is derived from an EMBL/GenBank/DDBJ whole genome shotgun (WGS) entry which is preliminary data.</text>
</comment>
<dbReference type="PANTHER" id="PTHR43065">
    <property type="entry name" value="SENSOR HISTIDINE KINASE"/>
    <property type="match status" value="1"/>
</dbReference>
<keyword evidence="5" id="KW-0547">Nucleotide-binding</keyword>
<dbReference type="SMART" id="SM00448">
    <property type="entry name" value="REC"/>
    <property type="match status" value="1"/>
</dbReference>
<dbReference type="InterPro" id="IPR005467">
    <property type="entry name" value="His_kinase_dom"/>
</dbReference>
<dbReference type="PRINTS" id="PR00344">
    <property type="entry name" value="BCTRLSENSOR"/>
</dbReference>
<evidence type="ECO:0000256" key="3">
    <source>
        <dbReference type="ARBA" id="ARBA00022553"/>
    </source>
</evidence>
<evidence type="ECO:0000313" key="15">
    <source>
        <dbReference type="EMBL" id="MBB4842719.1"/>
    </source>
</evidence>
<dbReference type="CDD" id="cd00156">
    <property type="entry name" value="REC"/>
    <property type="match status" value="1"/>
</dbReference>
<dbReference type="InterPro" id="IPR001789">
    <property type="entry name" value="Sig_transdc_resp-reg_receiver"/>
</dbReference>
<dbReference type="AlphaFoldDB" id="A0A840L9B1"/>